<name>A0A5B7GLZ7_PORTR</name>
<accession>A0A5B7GLZ7</accession>
<organism evidence="2 3">
    <name type="scientific">Portunus trituberculatus</name>
    <name type="common">Swimming crab</name>
    <name type="synonym">Neptunus trituberculatus</name>
    <dbReference type="NCBI Taxonomy" id="210409"/>
    <lineage>
        <taxon>Eukaryota</taxon>
        <taxon>Metazoa</taxon>
        <taxon>Ecdysozoa</taxon>
        <taxon>Arthropoda</taxon>
        <taxon>Crustacea</taxon>
        <taxon>Multicrustacea</taxon>
        <taxon>Malacostraca</taxon>
        <taxon>Eumalacostraca</taxon>
        <taxon>Eucarida</taxon>
        <taxon>Decapoda</taxon>
        <taxon>Pleocyemata</taxon>
        <taxon>Brachyura</taxon>
        <taxon>Eubrachyura</taxon>
        <taxon>Portunoidea</taxon>
        <taxon>Portunidae</taxon>
        <taxon>Portuninae</taxon>
        <taxon>Portunus</taxon>
    </lineage>
</organism>
<sequence>MDSKDKCSVSQRKIKKGQERMTTSQFTPTIEDRPLCLTDSGRGLSDQKGHKSSSLP</sequence>
<proteinExistence type="predicted"/>
<evidence type="ECO:0000313" key="2">
    <source>
        <dbReference type="EMBL" id="MPC59972.1"/>
    </source>
</evidence>
<comment type="caution">
    <text evidence="2">The sequence shown here is derived from an EMBL/GenBank/DDBJ whole genome shotgun (WGS) entry which is preliminary data.</text>
</comment>
<dbReference type="AlphaFoldDB" id="A0A5B7GLZ7"/>
<gene>
    <name evidence="2" type="ORF">E2C01_054004</name>
</gene>
<keyword evidence="3" id="KW-1185">Reference proteome</keyword>
<dbReference type="EMBL" id="VSRR010017043">
    <property type="protein sequence ID" value="MPC59972.1"/>
    <property type="molecule type" value="Genomic_DNA"/>
</dbReference>
<evidence type="ECO:0000256" key="1">
    <source>
        <dbReference type="SAM" id="MobiDB-lite"/>
    </source>
</evidence>
<dbReference type="Proteomes" id="UP000324222">
    <property type="component" value="Unassembled WGS sequence"/>
</dbReference>
<feature type="region of interest" description="Disordered" evidence="1">
    <location>
        <begin position="1"/>
        <end position="56"/>
    </location>
</feature>
<protein>
    <submittedName>
        <fullName evidence="2">Uncharacterized protein</fullName>
    </submittedName>
</protein>
<evidence type="ECO:0000313" key="3">
    <source>
        <dbReference type="Proteomes" id="UP000324222"/>
    </source>
</evidence>
<reference evidence="2 3" key="1">
    <citation type="submission" date="2019-05" db="EMBL/GenBank/DDBJ databases">
        <title>Another draft genome of Portunus trituberculatus and its Hox gene families provides insights of decapod evolution.</title>
        <authorList>
            <person name="Jeong J.-H."/>
            <person name="Song I."/>
            <person name="Kim S."/>
            <person name="Choi T."/>
            <person name="Kim D."/>
            <person name="Ryu S."/>
            <person name="Kim W."/>
        </authorList>
    </citation>
    <scope>NUCLEOTIDE SEQUENCE [LARGE SCALE GENOMIC DNA]</scope>
    <source>
        <tissue evidence="2">Muscle</tissue>
    </source>
</reference>